<dbReference type="InterPro" id="IPR056884">
    <property type="entry name" value="NPHP3-like_N"/>
</dbReference>
<evidence type="ECO:0000313" key="5">
    <source>
        <dbReference type="EMBL" id="KAI1850463.1"/>
    </source>
</evidence>
<feature type="domain" description="DUF7791" evidence="4">
    <location>
        <begin position="593"/>
        <end position="679"/>
    </location>
</feature>
<protein>
    <recommendedName>
        <fullName evidence="7">NACHT domain-containing protein</fullName>
    </recommendedName>
</protein>
<dbReference type="PANTHER" id="PTHR10039">
    <property type="entry name" value="AMELOGENIN"/>
    <property type="match status" value="1"/>
</dbReference>
<evidence type="ECO:0000256" key="1">
    <source>
        <dbReference type="ARBA" id="ARBA00022737"/>
    </source>
</evidence>
<sequence length="1130" mass="128519">MEPLSALGIACNLMQVISFTGEIINLCKQVYERGSQAPSLEGNAKALSSVITSLHDSLTSPESRSPYNEATRELQDLARKCLDATSRLSAELDKIGASRSQGHFGKTIVSVCKHLAKSGNLRNLEKEIHDYQKVLESGLLVRLCTAREAADLQSREGFKQLNGALQHFIISISKQELQLSQLLQTVDQRIDKGFFAIQDEATRARILGSLKYEGMNRRKNDIKENHRKTFEWIFKSDLSQVTRAREELNVDSDSESDSQPGDVRPTLGDSFVTWLGSNDTTYWISGKPGSGKSTLMLFLLKDPRTQDLLDTRSPDTLIIGHFLLSSGHPMQRNTKGILCSLLHQILQDDDRHKRLLLPSLAQRLPQVLSKDSPDDWTTQELKQGIRDVLKTADRATCIFIDGLDELAPSEIEDDLRSLLRTLGRIPCVKLCVSSRPERTFQERFDGVPKLRVQSLTDGDIRRYAWDFLRSAVNMDERTRKLSEIQHFVDIVSERSDGVFLWVYLVLKRLRRGLTNKDSIAELNQRLEQTPKELQDLFSDMWGRLGDDAQISEYLSTAAKYFHFVKTSRIRPWSCAMGNAEGINVAELMLATNYTLRHQLLNGSNISPKYIEERCDAVIRNLDTRCAGLLECKEHRMKFSPAEESKYNSQFRFHKLRVEFVHRSALEYIFSSSEGSNILAHDDSTPEEQLAMLSHVDLTVGKMWELCDDVDNPCLTLEVYLSLLFGRPFSRYSYLLSETHRHSLLSLGGSVYTRARIDNQAFFPISREPKIQSWSPDNSPDFIMALSESPWLRLVPQYINSLDQKLPPAYAGYIMRCICNFLASFLFDRVVLEETRAVEGLCSDVESTTRYLLDSGADIHMECLSSNDLYEISLDTMRFTHSQLQSSATTLVLNLFNPLRHKCMPSLLRVMSTFLDNKASLNRMMVFQCSVSMDKGSSSVDFGIYKPWQQSHFNDLEVVYFRTTPGHLLRLALNALPAPGSTQSDHPKEASEMLLKHAALTETPAVLEPLAFQLTRLSKPTTPFHCLLHKLSTDPHRERIGTLINRRLQNKARLDRIGKERMILWDNLAQIAPECETVSSADFAAELEQEGYLVRVQDYLKQIPRLEKEQELALLDKLQREAFDGKHFPMT</sequence>
<keyword evidence="1" id="KW-0677">Repeat</keyword>
<dbReference type="PANTHER" id="PTHR10039:SF5">
    <property type="entry name" value="NACHT DOMAIN-CONTAINING PROTEIN"/>
    <property type="match status" value="1"/>
</dbReference>
<reference evidence="5" key="1">
    <citation type="submission" date="2021-03" db="EMBL/GenBank/DDBJ databases">
        <title>Revisited historic fungal species revealed as producer of novel bioactive compounds through whole genome sequencing and comparative genomics.</title>
        <authorList>
            <person name="Vignolle G.A."/>
            <person name="Hochenegger N."/>
            <person name="Mach R.L."/>
            <person name="Mach-Aigner A.R."/>
            <person name="Javad Rahimi M."/>
            <person name="Salim K.A."/>
            <person name="Chan C.M."/>
            <person name="Lim L.B.L."/>
            <person name="Cai F."/>
            <person name="Druzhinina I.S."/>
            <person name="U'Ren J.M."/>
            <person name="Derntl C."/>
        </authorList>
    </citation>
    <scope>NUCLEOTIDE SEQUENCE</scope>
    <source>
        <strain evidence="5">TUCIM 5799</strain>
    </source>
</reference>
<dbReference type="Pfam" id="PF24883">
    <property type="entry name" value="NPHP3_N"/>
    <property type="match status" value="1"/>
</dbReference>
<evidence type="ECO:0008006" key="7">
    <source>
        <dbReference type="Google" id="ProtNLM"/>
    </source>
</evidence>
<feature type="region of interest" description="Disordered" evidence="2">
    <location>
        <begin position="246"/>
        <end position="265"/>
    </location>
</feature>
<dbReference type="AlphaFoldDB" id="A0A9P9W8L8"/>
<keyword evidence="6" id="KW-1185">Reference proteome</keyword>
<dbReference type="InterPro" id="IPR056693">
    <property type="entry name" value="DUF7791"/>
</dbReference>
<dbReference type="InterPro" id="IPR027417">
    <property type="entry name" value="P-loop_NTPase"/>
</dbReference>
<dbReference type="Pfam" id="PF25053">
    <property type="entry name" value="DUF7791"/>
    <property type="match status" value="1"/>
</dbReference>
<dbReference type="Gene3D" id="3.40.50.300">
    <property type="entry name" value="P-loop containing nucleotide triphosphate hydrolases"/>
    <property type="match status" value="1"/>
</dbReference>
<feature type="domain" description="Nephrocystin 3-like N-terminal" evidence="3">
    <location>
        <begin position="269"/>
        <end position="435"/>
    </location>
</feature>
<evidence type="ECO:0000259" key="3">
    <source>
        <dbReference type="Pfam" id="PF24883"/>
    </source>
</evidence>
<name>A0A9P9W8L8_9PEZI</name>
<proteinExistence type="predicted"/>
<evidence type="ECO:0000259" key="4">
    <source>
        <dbReference type="Pfam" id="PF25053"/>
    </source>
</evidence>
<gene>
    <name evidence="5" type="ORF">JX265_013425</name>
</gene>
<evidence type="ECO:0000313" key="6">
    <source>
        <dbReference type="Proteomes" id="UP000829685"/>
    </source>
</evidence>
<dbReference type="SUPFAM" id="SSF52540">
    <property type="entry name" value="P-loop containing nucleoside triphosphate hydrolases"/>
    <property type="match status" value="1"/>
</dbReference>
<dbReference type="EMBL" id="JAFIMR010000070">
    <property type="protein sequence ID" value="KAI1850463.1"/>
    <property type="molecule type" value="Genomic_DNA"/>
</dbReference>
<organism evidence="5 6">
    <name type="scientific">Neoarthrinium moseri</name>
    <dbReference type="NCBI Taxonomy" id="1658444"/>
    <lineage>
        <taxon>Eukaryota</taxon>
        <taxon>Fungi</taxon>
        <taxon>Dikarya</taxon>
        <taxon>Ascomycota</taxon>
        <taxon>Pezizomycotina</taxon>
        <taxon>Sordariomycetes</taxon>
        <taxon>Xylariomycetidae</taxon>
        <taxon>Amphisphaeriales</taxon>
        <taxon>Apiosporaceae</taxon>
        <taxon>Neoarthrinium</taxon>
    </lineage>
</organism>
<evidence type="ECO:0000256" key="2">
    <source>
        <dbReference type="SAM" id="MobiDB-lite"/>
    </source>
</evidence>
<accession>A0A9P9W8L8</accession>
<comment type="caution">
    <text evidence="5">The sequence shown here is derived from an EMBL/GenBank/DDBJ whole genome shotgun (WGS) entry which is preliminary data.</text>
</comment>
<dbReference type="Proteomes" id="UP000829685">
    <property type="component" value="Unassembled WGS sequence"/>
</dbReference>